<dbReference type="Gene3D" id="3.40.30.10">
    <property type="entry name" value="Glutaredoxin"/>
    <property type="match status" value="1"/>
</dbReference>
<dbReference type="PANTHER" id="PTHR30041">
    <property type="entry name" value="ARSENATE REDUCTASE"/>
    <property type="match status" value="1"/>
</dbReference>
<dbReference type="Proteomes" id="UP000199309">
    <property type="component" value="Unassembled WGS sequence"/>
</dbReference>
<sequence>MMIFICYPKCTTCQKAKKWLEERNISFDFRDIKINNPTAEELQKWHKRSGLPLKRFFNTSGIPYRELQLKEKLPSMSESEQYALLATNGMLVKRPLLIDDTTILVGFKESEWAEKLQQ</sequence>
<dbReference type="PANTHER" id="PTHR30041:SF8">
    <property type="entry name" value="PROTEIN YFFB"/>
    <property type="match status" value="1"/>
</dbReference>
<reference evidence="2 3" key="1">
    <citation type="submission" date="2016-10" db="EMBL/GenBank/DDBJ databases">
        <authorList>
            <person name="de Groot N.N."/>
        </authorList>
    </citation>
    <scope>NUCLEOTIDE SEQUENCE [LARGE SCALE GENOMIC DNA]</scope>
    <source>
        <strain evidence="2 3">DSM 16981</strain>
    </source>
</reference>
<accession>A0A1G9WDW6</accession>
<dbReference type="SUPFAM" id="SSF52833">
    <property type="entry name" value="Thioredoxin-like"/>
    <property type="match status" value="1"/>
</dbReference>
<gene>
    <name evidence="2" type="ORF">SAMN05660299_01592</name>
</gene>
<protein>
    <submittedName>
        <fullName evidence="2">Arsenate reductase</fullName>
    </submittedName>
</protein>
<dbReference type="AlphaFoldDB" id="A0A1G9WDW6"/>
<dbReference type="NCBIfam" id="TIGR01617">
    <property type="entry name" value="arsC_related"/>
    <property type="match status" value="1"/>
</dbReference>
<dbReference type="PROSITE" id="PS51353">
    <property type="entry name" value="ARSC"/>
    <property type="match status" value="1"/>
</dbReference>
<comment type="similarity">
    <text evidence="1">Belongs to the ArsC family.</text>
</comment>
<organism evidence="2 3">
    <name type="scientific">Megasphaera paucivorans</name>
    <dbReference type="NCBI Taxonomy" id="349095"/>
    <lineage>
        <taxon>Bacteria</taxon>
        <taxon>Bacillati</taxon>
        <taxon>Bacillota</taxon>
        <taxon>Negativicutes</taxon>
        <taxon>Veillonellales</taxon>
        <taxon>Veillonellaceae</taxon>
        <taxon>Megasphaera</taxon>
    </lineage>
</organism>
<dbReference type="EMBL" id="FNHQ01000014">
    <property type="protein sequence ID" value="SDM82215.1"/>
    <property type="molecule type" value="Genomic_DNA"/>
</dbReference>
<evidence type="ECO:0000313" key="2">
    <source>
        <dbReference type="EMBL" id="SDM82215.1"/>
    </source>
</evidence>
<dbReference type="STRING" id="349095.SAMN05660299_01592"/>
<keyword evidence="3" id="KW-1185">Reference proteome</keyword>
<dbReference type="InterPro" id="IPR006660">
    <property type="entry name" value="Arsenate_reductase-like"/>
</dbReference>
<name>A0A1G9WDW6_9FIRM</name>
<evidence type="ECO:0000256" key="1">
    <source>
        <dbReference type="PROSITE-ProRule" id="PRU01282"/>
    </source>
</evidence>
<dbReference type="InterPro" id="IPR006504">
    <property type="entry name" value="Tscrpt_reg_Spx/MgsR"/>
</dbReference>
<proteinExistence type="inferred from homology"/>
<dbReference type="Pfam" id="PF03960">
    <property type="entry name" value="ArsC"/>
    <property type="match status" value="1"/>
</dbReference>
<dbReference type="InterPro" id="IPR036249">
    <property type="entry name" value="Thioredoxin-like_sf"/>
</dbReference>
<evidence type="ECO:0000313" key="3">
    <source>
        <dbReference type="Proteomes" id="UP000199309"/>
    </source>
</evidence>
<dbReference type="CDD" id="cd03036">
    <property type="entry name" value="ArsC_like"/>
    <property type="match status" value="1"/>
</dbReference>